<keyword evidence="2" id="KW-1185">Reference proteome</keyword>
<accession>A0A495IJZ9</accession>
<dbReference type="Gene3D" id="3.40.50.720">
    <property type="entry name" value="NAD(P)-binding Rossmann-like Domain"/>
    <property type="match status" value="1"/>
</dbReference>
<protein>
    <submittedName>
        <fullName evidence="1">Short subunit dehydrogenase</fullName>
    </submittedName>
</protein>
<dbReference type="PANTHER" id="PTHR43431:SF7">
    <property type="entry name" value="OXIDOREDUCTASE, SHORT CHAIN DEHYDROGENASE_REDUCTASE FAMILY (AFU_ORTHOLOGUE AFUA_5G14000)"/>
    <property type="match status" value="1"/>
</dbReference>
<dbReference type="SUPFAM" id="SSF51735">
    <property type="entry name" value="NAD(P)-binding Rossmann-fold domains"/>
    <property type="match status" value="1"/>
</dbReference>
<evidence type="ECO:0000313" key="2">
    <source>
        <dbReference type="Proteomes" id="UP000280008"/>
    </source>
</evidence>
<gene>
    <name evidence="1" type="ORF">C8E83_3471</name>
</gene>
<dbReference type="Pfam" id="PF00106">
    <property type="entry name" value="adh_short"/>
    <property type="match status" value="1"/>
</dbReference>
<dbReference type="PANTHER" id="PTHR43431">
    <property type="entry name" value="OXIDOREDUCTASE, SHORT CHAIN DEHYDROGENASE/REDUCTASE FAMILY (AFU_ORTHOLOGUE AFUA_5G14000)"/>
    <property type="match status" value="1"/>
</dbReference>
<comment type="caution">
    <text evidence="1">The sequence shown here is derived from an EMBL/GenBank/DDBJ whole genome shotgun (WGS) entry which is preliminary data.</text>
</comment>
<reference evidence="1 2" key="1">
    <citation type="submission" date="2018-10" db="EMBL/GenBank/DDBJ databases">
        <title>Sequencing the genomes of 1000 actinobacteria strains.</title>
        <authorList>
            <person name="Klenk H.-P."/>
        </authorList>
    </citation>
    <scope>NUCLEOTIDE SEQUENCE [LARGE SCALE GENOMIC DNA]</scope>
    <source>
        <strain evidence="1 2">DSM 17894</strain>
    </source>
</reference>
<dbReference type="OrthoDB" id="9799818at2"/>
<dbReference type="EMBL" id="RBKS01000001">
    <property type="protein sequence ID" value="RKR76303.1"/>
    <property type="molecule type" value="Genomic_DNA"/>
</dbReference>
<dbReference type="InterPro" id="IPR036291">
    <property type="entry name" value="NAD(P)-bd_dom_sf"/>
</dbReference>
<evidence type="ECO:0000313" key="1">
    <source>
        <dbReference type="EMBL" id="RKR76303.1"/>
    </source>
</evidence>
<sequence>MSTIAIIGAGPGLGLAVARRFGREGFSVALLARNPQRLDDLVTTLAGENITAAGFPTNVRDQDSLVRSLTTAADRLGEITVLQYSPLPAKAFMRPVLETTAADLVGPVEFSIYGPVAAAHQVIPGMRSQGGGSIIFVNGGSAVRPGPKVTGTSVAFAGESAYAQLLHDALEPENINVAQLIIPLGIGGGDPSHEPEALADTIWGLHTAPTEFRTYAADMPR</sequence>
<dbReference type="InterPro" id="IPR002347">
    <property type="entry name" value="SDR_fam"/>
</dbReference>
<dbReference type="Proteomes" id="UP000280008">
    <property type="component" value="Unassembled WGS sequence"/>
</dbReference>
<name>A0A495IJZ9_9MICO</name>
<dbReference type="RefSeq" id="WP_121371290.1">
    <property type="nucleotide sequence ID" value="NZ_RBKS01000001.1"/>
</dbReference>
<organism evidence="1 2">
    <name type="scientific">Frondihabitans australicus</name>
    <dbReference type="NCBI Taxonomy" id="386892"/>
    <lineage>
        <taxon>Bacteria</taxon>
        <taxon>Bacillati</taxon>
        <taxon>Actinomycetota</taxon>
        <taxon>Actinomycetes</taxon>
        <taxon>Micrococcales</taxon>
        <taxon>Microbacteriaceae</taxon>
        <taxon>Frondihabitans</taxon>
    </lineage>
</organism>
<proteinExistence type="predicted"/>
<dbReference type="AlphaFoldDB" id="A0A495IJZ9"/>